<dbReference type="RefSeq" id="WP_004780867.1">
    <property type="nucleotide sequence ID" value="NZ_KB849398.1"/>
</dbReference>
<dbReference type="eggNOG" id="COG1192">
    <property type="taxonomic scope" value="Bacteria"/>
</dbReference>
<dbReference type="PANTHER" id="PTHR13696">
    <property type="entry name" value="P-LOOP CONTAINING NUCLEOSIDE TRIPHOSPHATE HYDROLASE"/>
    <property type="match status" value="1"/>
</dbReference>
<dbReference type="EMBL" id="APPE01000031">
    <property type="protein sequence ID" value="ENV00380.1"/>
    <property type="molecule type" value="Genomic_DNA"/>
</dbReference>
<dbReference type="PATRIC" id="fig|1217710.3.peg.580"/>
<evidence type="ECO:0000313" key="2">
    <source>
        <dbReference type="EMBL" id="ENV00380.1"/>
    </source>
</evidence>
<protein>
    <recommendedName>
        <fullName evidence="1">CobQ/CobB/MinD/ParA nucleotide binding domain-containing protein</fullName>
    </recommendedName>
</protein>
<dbReference type="SUPFAM" id="SSF52540">
    <property type="entry name" value="P-loop containing nucleoside triphosphate hydrolases"/>
    <property type="match status" value="1"/>
</dbReference>
<evidence type="ECO:0000313" key="3">
    <source>
        <dbReference type="Proteomes" id="UP000013070"/>
    </source>
</evidence>
<comment type="caution">
    <text evidence="2">The sequence shown here is derived from an EMBL/GenBank/DDBJ whole genome shotgun (WGS) entry which is preliminary data.</text>
</comment>
<accession>N8WZN9</accession>
<dbReference type="Gene3D" id="3.40.50.300">
    <property type="entry name" value="P-loop containing nucleotide triphosphate hydrolases"/>
    <property type="match status" value="1"/>
</dbReference>
<dbReference type="InterPro" id="IPR050678">
    <property type="entry name" value="DNA_Partitioning_ATPase"/>
</dbReference>
<gene>
    <name evidence="2" type="ORF">F969_00611</name>
</gene>
<dbReference type="CDD" id="cd02042">
    <property type="entry name" value="ParAB_family"/>
    <property type="match status" value="1"/>
</dbReference>
<dbReference type="NCBIfam" id="NF041546">
    <property type="entry name" value="ParA_partition"/>
    <property type="match status" value="1"/>
</dbReference>
<keyword evidence="3" id="KW-1185">Reference proteome</keyword>
<dbReference type="InterPro" id="IPR002586">
    <property type="entry name" value="CobQ/CobB/MinD/ParA_Nub-bd_dom"/>
</dbReference>
<proteinExistence type="predicted"/>
<dbReference type="InterPro" id="IPR048089">
    <property type="entry name" value="McdA"/>
</dbReference>
<organism evidence="2 3">
    <name type="scientific">Acinetobacter variabilis</name>
    <dbReference type="NCBI Taxonomy" id="70346"/>
    <lineage>
        <taxon>Bacteria</taxon>
        <taxon>Pseudomonadati</taxon>
        <taxon>Pseudomonadota</taxon>
        <taxon>Gammaproteobacteria</taxon>
        <taxon>Moraxellales</taxon>
        <taxon>Moraxellaceae</taxon>
        <taxon>Acinetobacter</taxon>
    </lineage>
</organism>
<dbReference type="Proteomes" id="UP000013070">
    <property type="component" value="Unassembled WGS sequence"/>
</dbReference>
<reference evidence="2 3" key="1">
    <citation type="submission" date="2013-02" db="EMBL/GenBank/DDBJ databases">
        <title>The Genome Sequence of Acinetobacter sp. NIPH 899.</title>
        <authorList>
            <consortium name="The Broad Institute Genome Sequencing Platform"/>
            <consortium name="The Broad Institute Genome Sequencing Center for Infectious Disease"/>
            <person name="Cerqueira G."/>
            <person name="Feldgarden M."/>
            <person name="Courvalin P."/>
            <person name="Perichon B."/>
            <person name="Grillot-Courvalin C."/>
            <person name="Clermont D."/>
            <person name="Rocha E."/>
            <person name="Yoon E.-J."/>
            <person name="Nemec A."/>
            <person name="Walker B."/>
            <person name="Young S.K."/>
            <person name="Zeng Q."/>
            <person name="Gargeya S."/>
            <person name="Fitzgerald M."/>
            <person name="Haas B."/>
            <person name="Abouelleil A."/>
            <person name="Alvarado L."/>
            <person name="Arachchi H.M."/>
            <person name="Berlin A.M."/>
            <person name="Chapman S.B."/>
            <person name="Dewar J."/>
            <person name="Goldberg J."/>
            <person name="Griggs A."/>
            <person name="Gujja S."/>
            <person name="Hansen M."/>
            <person name="Howarth C."/>
            <person name="Imamovic A."/>
            <person name="Larimer J."/>
            <person name="McCowan C."/>
            <person name="Murphy C."/>
            <person name="Neiman D."/>
            <person name="Pearson M."/>
            <person name="Priest M."/>
            <person name="Roberts A."/>
            <person name="Saif S."/>
            <person name="Shea T."/>
            <person name="Sisk P."/>
            <person name="Sykes S."/>
            <person name="Wortman J."/>
            <person name="Nusbaum C."/>
            <person name="Birren B."/>
        </authorList>
    </citation>
    <scope>NUCLEOTIDE SEQUENCE [LARGE SCALE GENOMIC DNA]</scope>
    <source>
        <strain evidence="2 3">NIPH 899</strain>
    </source>
</reference>
<name>N8WZN9_9GAMM</name>
<evidence type="ECO:0000259" key="1">
    <source>
        <dbReference type="Pfam" id="PF01656"/>
    </source>
</evidence>
<dbReference type="HOGENOM" id="CLU_037612_5_3_6"/>
<dbReference type="PIRSF" id="PIRSF009320">
    <property type="entry name" value="Nuc_binding_HP_1000"/>
    <property type="match status" value="1"/>
</dbReference>
<dbReference type="Pfam" id="PF01656">
    <property type="entry name" value="CbiA"/>
    <property type="match status" value="1"/>
</dbReference>
<dbReference type="InterPro" id="IPR027417">
    <property type="entry name" value="P-loop_NTPase"/>
</dbReference>
<dbReference type="PANTHER" id="PTHR13696:SF96">
    <property type="entry name" value="COBQ_COBB_MIND_PARA NUCLEOTIDE BINDING DOMAIN-CONTAINING PROTEIN"/>
    <property type="match status" value="1"/>
</dbReference>
<sequence length="212" mass="22788">MAFVISLINQKGGAGKTTNVISLAGAFTKMGYNVAIVDSDTQGNMRDWKAVNEDNPIPVLGIDRPTIHNDIKSLARFDIVLIDGAPTVEAMSASAIKASDLAIIPVQPSPLDIWATADLVDLVKTRIEITDGKLQAAFLVSRVVANTTIGKEISDILAKYELPVLDTAMSSLTDFSSCIKHGKTIIEYAPKSKAAELAMQLANEIKTKYIDK</sequence>
<feature type="domain" description="CobQ/CobB/MinD/ParA nucleotide binding" evidence="1">
    <location>
        <begin position="5"/>
        <end position="184"/>
    </location>
</feature>
<dbReference type="AlphaFoldDB" id="N8WZN9"/>